<feature type="binding site" evidence="4">
    <location>
        <begin position="132"/>
        <end position="134"/>
    </location>
    <ligand>
        <name>GTP</name>
        <dbReference type="ChEBI" id="CHEBI:37565"/>
    </ligand>
</feature>
<evidence type="ECO:0000256" key="5">
    <source>
        <dbReference type="SAM" id="MobiDB-lite"/>
    </source>
</evidence>
<comment type="subcellular location">
    <subcellularLocation>
        <location evidence="4">Cytoplasm</location>
    </subcellularLocation>
    <text evidence="4">Assembles at midcell at the inner surface of the cytoplasmic membrane.</text>
</comment>
<dbReference type="PROSITE" id="PS00227">
    <property type="entry name" value="TUBULIN"/>
    <property type="match status" value="1"/>
</dbReference>
<dbReference type="InterPro" id="IPR036525">
    <property type="entry name" value="Tubulin/FtsZ_GTPase_sf"/>
</dbReference>
<dbReference type="GO" id="GO:0051301">
    <property type="term" value="P:cell division"/>
    <property type="evidence" value="ECO:0007669"/>
    <property type="project" value="UniProtKB-KW"/>
</dbReference>
<name>A0ABP9V0S8_9BACT</name>
<feature type="binding site" evidence="4">
    <location>
        <position position="163"/>
    </location>
    <ligand>
        <name>GTP</name>
        <dbReference type="ChEBI" id="CHEBI:37565"/>
    </ligand>
</feature>
<dbReference type="PANTHER" id="PTHR30314:SF3">
    <property type="entry name" value="MITOCHONDRIAL DIVISION PROTEIN FSZA"/>
    <property type="match status" value="1"/>
</dbReference>
<dbReference type="InterPro" id="IPR045061">
    <property type="entry name" value="FtsZ/CetZ"/>
</dbReference>
<dbReference type="Gene3D" id="3.40.50.1440">
    <property type="entry name" value="Tubulin/FtsZ, GTPase domain"/>
    <property type="match status" value="1"/>
</dbReference>
<dbReference type="SMART" id="SM00865">
    <property type="entry name" value="Tubulin_C"/>
    <property type="match status" value="1"/>
</dbReference>
<dbReference type="InterPro" id="IPR018316">
    <property type="entry name" value="Tubulin/FtsZ_2-layer-sand-dom"/>
</dbReference>
<dbReference type="HAMAP" id="MF_00909">
    <property type="entry name" value="FtsZ"/>
    <property type="match status" value="1"/>
</dbReference>
<dbReference type="InterPro" id="IPR008280">
    <property type="entry name" value="Tub_FtsZ_C"/>
</dbReference>
<feature type="binding site" evidence="4">
    <location>
        <begin position="45"/>
        <end position="49"/>
    </location>
    <ligand>
        <name>GTP</name>
        <dbReference type="ChEBI" id="CHEBI:37565"/>
    </ligand>
</feature>
<keyword evidence="4" id="KW-0131">Cell cycle</keyword>
<reference evidence="8 9" key="1">
    <citation type="submission" date="2024-02" db="EMBL/GenBank/DDBJ databases">
        <title>Rubritalea halochordaticola NBRC 107102.</title>
        <authorList>
            <person name="Ichikawa N."/>
            <person name="Katano-Makiyama Y."/>
            <person name="Hidaka K."/>
        </authorList>
    </citation>
    <scope>NUCLEOTIDE SEQUENCE [LARGE SCALE GENOMIC DNA]</scope>
    <source>
        <strain evidence="8 9">NBRC 107102</strain>
    </source>
</reference>
<comment type="subunit">
    <text evidence="4">Homodimer. Polymerizes to form a dynamic ring structure in a strictly GTP-dependent manner. Interacts directly with several other division proteins.</text>
</comment>
<evidence type="ECO:0000256" key="4">
    <source>
        <dbReference type="HAMAP-Rule" id="MF_00909"/>
    </source>
</evidence>
<dbReference type="EMBL" id="BAABRL010000007">
    <property type="protein sequence ID" value="GAA5496301.1"/>
    <property type="molecule type" value="Genomic_DNA"/>
</dbReference>
<keyword evidence="4" id="KW-0717">Septation</keyword>
<keyword evidence="2 4" id="KW-0547">Nucleotide-binding</keyword>
<dbReference type="SUPFAM" id="SSF52490">
    <property type="entry name" value="Tubulin nucleotide-binding domain-like"/>
    <property type="match status" value="1"/>
</dbReference>
<evidence type="ECO:0000259" key="6">
    <source>
        <dbReference type="SMART" id="SM00864"/>
    </source>
</evidence>
<dbReference type="Proteomes" id="UP001424741">
    <property type="component" value="Unassembled WGS sequence"/>
</dbReference>
<dbReference type="InterPro" id="IPR000158">
    <property type="entry name" value="Cell_div_FtsZ"/>
</dbReference>
<evidence type="ECO:0000256" key="3">
    <source>
        <dbReference type="ARBA" id="ARBA00023134"/>
    </source>
</evidence>
<proteinExistence type="inferred from homology"/>
<dbReference type="SUPFAM" id="SSF55307">
    <property type="entry name" value="Tubulin C-terminal domain-like"/>
    <property type="match status" value="1"/>
</dbReference>
<keyword evidence="3 4" id="KW-0342">GTP-binding</keyword>
<protein>
    <recommendedName>
        <fullName evidence="4">Cell division protein FtsZ</fullName>
    </recommendedName>
</protein>
<dbReference type="InterPro" id="IPR037103">
    <property type="entry name" value="Tubulin/FtsZ-like_C"/>
</dbReference>
<feature type="binding site" evidence="4">
    <location>
        <position position="211"/>
    </location>
    <ligand>
        <name>GTP</name>
        <dbReference type="ChEBI" id="CHEBI:37565"/>
    </ligand>
</feature>
<dbReference type="SMART" id="SM00864">
    <property type="entry name" value="Tubulin"/>
    <property type="match status" value="1"/>
</dbReference>
<dbReference type="InterPro" id="IPR017975">
    <property type="entry name" value="Tubulin_CS"/>
</dbReference>
<dbReference type="Gene3D" id="3.30.1330.20">
    <property type="entry name" value="Tubulin/FtsZ, C-terminal domain"/>
    <property type="match status" value="1"/>
</dbReference>
<feature type="binding site" evidence="4">
    <location>
        <position position="167"/>
    </location>
    <ligand>
        <name>GTP</name>
        <dbReference type="ChEBI" id="CHEBI:37565"/>
    </ligand>
</feature>
<keyword evidence="4" id="KW-0963">Cytoplasm</keyword>
<feature type="region of interest" description="Disordered" evidence="5">
    <location>
        <begin position="359"/>
        <end position="565"/>
    </location>
</feature>
<evidence type="ECO:0000259" key="7">
    <source>
        <dbReference type="SMART" id="SM00865"/>
    </source>
</evidence>
<feature type="compositionally biased region" description="Acidic residues" evidence="5">
    <location>
        <begin position="421"/>
        <end position="439"/>
    </location>
</feature>
<evidence type="ECO:0000313" key="8">
    <source>
        <dbReference type="EMBL" id="GAA5496301.1"/>
    </source>
</evidence>
<keyword evidence="4 8" id="KW-0132">Cell division</keyword>
<sequence length="565" mass="61514">MIWPKASENSKERLNIHPATKMIEYQRDQQQTIPDSQVKIIGIGGAGANMIDRVALDGMEGAELLALNTDSRTLASSVAGEKIQLGKKLTKGLGCGGDPELGLQAAQEVETELRDSLRDRKMVFVCVGLGGGTGSGAAPLVTRVAREMGAFVVVFATMPFVFEGRRRREQAETALNELSVIANALVTFDNTRMGELVLAAQGIHDAFAAADRMISESIRAVTRLVIRPGIINVGLDDLMSALRTTRSRCLFGSGIARGENRSQAALKNALNSPLLDKGRLLRNAQTALVHICGGEGMTLFEVELLMRELTKNVPENAHILFGAAVDDSMGDSLSVTIISSLPESQLHSRDEVPVIEVHTSKPEPKEEPKAASAPAPVAETVTTPEPEPAPEPTPEPEEEPEVFGADTMRVTLKQEPAPVMEEPEPLLEEDEEDSYEEESVTLSLNEEPVEAEDEDEEVYFEEETVVYDEVETPDYQDPEEDEEEGEYPHEEPTQASQDAVADLDFSQKADLNLEPAPHPEPAPKPKVPQGELALDGGPRGKFEGEAPNLFEGEDLDIPPFMRKKR</sequence>
<accession>A0ABP9V0S8</accession>
<feature type="domain" description="Tubulin/FtsZ GTPase" evidence="6">
    <location>
        <begin position="37"/>
        <end position="229"/>
    </location>
</feature>
<feature type="compositionally biased region" description="Pro residues" evidence="5">
    <location>
        <begin position="516"/>
        <end position="526"/>
    </location>
</feature>
<dbReference type="InterPro" id="IPR024757">
    <property type="entry name" value="FtsZ_C"/>
</dbReference>
<feature type="compositionally biased region" description="Acidic residues" evidence="5">
    <location>
        <begin position="447"/>
        <end position="485"/>
    </location>
</feature>
<evidence type="ECO:0000313" key="9">
    <source>
        <dbReference type="Proteomes" id="UP001424741"/>
    </source>
</evidence>
<dbReference type="PRINTS" id="PR00423">
    <property type="entry name" value="CELLDVISFTSZ"/>
</dbReference>
<dbReference type="Pfam" id="PF12327">
    <property type="entry name" value="FtsZ_C"/>
    <property type="match status" value="1"/>
</dbReference>
<dbReference type="PANTHER" id="PTHR30314">
    <property type="entry name" value="CELL DIVISION PROTEIN FTSZ-RELATED"/>
    <property type="match status" value="1"/>
</dbReference>
<comment type="similarity">
    <text evidence="1 4">Belongs to the FtsZ family.</text>
</comment>
<dbReference type="InterPro" id="IPR003008">
    <property type="entry name" value="Tubulin_FtsZ_GTPase"/>
</dbReference>
<comment type="caution">
    <text evidence="8">The sequence shown here is derived from an EMBL/GenBank/DDBJ whole genome shotgun (WGS) entry which is preliminary data.</text>
</comment>
<organism evidence="8 9">
    <name type="scientific">Rubritalea halochordaticola</name>
    <dbReference type="NCBI Taxonomy" id="714537"/>
    <lineage>
        <taxon>Bacteria</taxon>
        <taxon>Pseudomonadati</taxon>
        <taxon>Verrucomicrobiota</taxon>
        <taxon>Verrucomicrobiia</taxon>
        <taxon>Verrucomicrobiales</taxon>
        <taxon>Rubritaleaceae</taxon>
        <taxon>Rubritalea</taxon>
    </lineage>
</organism>
<comment type="function">
    <text evidence="4">Essential cell division protein that forms a contractile ring structure (Z ring) at the future cell division site. The regulation of the ring assembly controls the timing and the location of cell division. One of the functions of the FtsZ ring is to recruit other cell division proteins to the septum to produce a new cell wall between the dividing cells. Binds GTP and shows GTPase activity.</text>
</comment>
<evidence type="ECO:0000256" key="2">
    <source>
        <dbReference type="ARBA" id="ARBA00022741"/>
    </source>
</evidence>
<gene>
    <name evidence="4 8" type="primary">ftsZ</name>
    <name evidence="8" type="ORF">Rhal01_02484</name>
</gene>
<feature type="domain" description="Tubulin/FtsZ 2-layer sandwich" evidence="7">
    <location>
        <begin position="231"/>
        <end position="350"/>
    </location>
</feature>
<evidence type="ECO:0000256" key="1">
    <source>
        <dbReference type="ARBA" id="ARBA00009690"/>
    </source>
</evidence>
<dbReference type="Pfam" id="PF00091">
    <property type="entry name" value="Tubulin"/>
    <property type="match status" value="1"/>
</dbReference>
<dbReference type="CDD" id="cd02201">
    <property type="entry name" value="FtsZ_type1"/>
    <property type="match status" value="1"/>
</dbReference>
<keyword evidence="9" id="KW-1185">Reference proteome</keyword>
<feature type="compositionally biased region" description="Basic and acidic residues" evidence="5">
    <location>
        <begin position="359"/>
        <end position="369"/>
    </location>
</feature>
<feature type="compositionally biased region" description="Low complexity" evidence="5">
    <location>
        <begin position="370"/>
        <end position="384"/>
    </location>
</feature>